<proteinExistence type="predicted"/>
<comment type="caution">
    <text evidence="1">The sequence shown here is derived from an EMBL/GenBank/DDBJ whole genome shotgun (WGS) entry which is preliminary data.</text>
</comment>
<protein>
    <submittedName>
        <fullName evidence="1">11651_t:CDS:1</fullName>
    </submittedName>
</protein>
<gene>
    <name evidence="1" type="ORF">ACOLOM_LOCUS3934</name>
</gene>
<accession>A0ACA9LFC1</accession>
<organism evidence="1 2">
    <name type="scientific">Acaulospora colombiana</name>
    <dbReference type="NCBI Taxonomy" id="27376"/>
    <lineage>
        <taxon>Eukaryota</taxon>
        <taxon>Fungi</taxon>
        <taxon>Fungi incertae sedis</taxon>
        <taxon>Mucoromycota</taxon>
        <taxon>Glomeromycotina</taxon>
        <taxon>Glomeromycetes</taxon>
        <taxon>Diversisporales</taxon>
        <taxon>Acaulosporaceae</taxon>
        <taxon>Acaulospora</taxon>
    </lineage>
</organism>
<reference evidence="1" key="1">
    <citation type="submission" date="2021-06" db="EMBL/GenBank/DDBJ databases">
        <authorList>
            <person name="Kallberg Y."/>
            <person name="Tangrot J."/>
            <person name="Rosling A."/>
        </authorList>
    </citation>
    <scope>NUCLEOTIDE SEQUENCE</scope>
    <source>
        <strain evidence="1">CL356</strain>
    </source>
</reference>
<evidence type="ECO:0000313" key="1">
    <source>
        <dbReference type="EMBL" id="CAG8527593.1"/>
    </source>
</evidence>
<sequence length="1620" mass="188399">MESFEDVIIETLTQILEGEKDVDHVDNLFKDLQNDHIEKAQENILDTLWTLDADVSDNVKERLVKIVKRLQTQKLIDTRLMKTRLEVPLLEAAEIVEPQVWGRKCIRINTAMTYKQQKYNLLREESEGYAKLIHELTLSCHPEYEGEDEISRNQRADTLLDTMKTLIGYFHLDPNRVLDIILDEFILNVKPHHEFFLRLLEISPWRPPELKNENDMSNVISCDWSADTGNLNCAELLGTKFARYDGNDMGSDVHISLYRASALLIRRGLVKISDLYPYTLLSKTVEDNDPRQRHRHEKGLAQALLEIGDLQHACYILLQLPSIDEHLAKYLCKIFEMAIFDIYNPIAPISLKKPPQPEPFIATWYKRWMEGFPIIKSFDELLGITGRLLIGLIGPWFSKHLILFTWMLRICRRHILSSKNSSNGASIKEGWFDILRLAILPAVSMPGITVGVVNDVWDILILYPLEKRFGLYHEWKKIYDEHEELKLRRRKAVKKLIKLSNQMTSEDYKQKAREIAMVAHSRPTVTFDFLLRKVKMNSDLIEGMVEVCKYLDRLDFDILTYMIVETLIEETRPKLKEDGVNPSDWMQRMATFVGKVCSKFEKFNSENITVLLQYVLISLRKRNFEDLIIVSQMITRMSGIVYTEIPSETDLVLMAGGKHLRDTKLFNRSLVKNYRKGSVRLSNALISNGLAIQIAVLLAQMAQSIPFEVEASSTLGLKSTIGQADICRRTFIQYVDFLAISVDMDEFASIIPSIIDLCNEYALKSEHAFMILRPVLNNILKRFPEKPKESISSRSITKNIEASESSKQNGGPSLHRAESNGTSAPFNDAPSESSKQVANAASRKAGEESELSNKNENIHKNSNDTSITESSKNGEINLNSKANSVWLPPLLKLFDQVTKILPSYVWSGISPAFYVTFWQLSLHDLECPRTEYLKAIQEIQNQIPVDINDDPNKDKNKYVRSAKNLEEEYNEHSQHVKKIEERLKNEKEHWFSGQFSNRQDIITQLWQYCLFPRLLVSPDNAIFCSKFIERMHKIGTANFSTLTLYDRIFADQLQLITFTCSEAEARNYGIFLRTILQSLSSLHKDERTYNKIGKGKGIPGFQMKWSSQNRQPASVSETDLLGYQDFRRVFYKWHSKLYKAFEQGLQSQEYLSLRNSIIVISTIHEYFPAIDIFGKKIENLIKTVISEQCTKWKDIEVLAISYSGRLQLDKKNWVALEDFRHTENSQANNRQGAANSGASQASHSSSPAQRVSQTHGANRASPLSNVRSAHSSPSHANTAVRTDSPRRQIHPLPDKPQDRNQIREKERDRDRDDDHEKIRVKEKKEISNDHDKETKKVEDHKEIKKSDHHDRDRGRDRDRSKPEVTRVENEKRKSSKERPPLDDRNKRTDYHPRMRDRDIRDRDEKIKDREKREERREDRRDDKRDKVKDKERERSRDLDRERERDHNRDREDRDRHRNDNGRSRRHVEDVLPRRPRKNDHDLLDRAVRDERDMQFAARNDRGDKYMGLSKKRDRTERDHDDETEIDIISKKRNMRNDGMAPISYPNPKKRERTDRERDDEPEPGPITKRGSIGEGLTVPRTPVKLNRSMEHINELMAPMPGSGSFGGKRDVEKREPRRRY</sequence>
<dbReference type="Proteomes" id="UP000789525">
    <property type="component" value="Unassembled WGS sequence"/>
</dbReference>
<keyword evidence="2" id="KW-1185">Reference proteome</keyword>
<dbReference type="EMBL" id="CAJVPT010006112">
    <property type="protein sequence ID" value="CAG8527593.1"/>
    <property type="molecule type" value="Genomic_DNA"/>
</dbReference>
<name>A0ACA9LFC1_9GLOM</name>
<evidence type="ECO:0000313" key="2">
    <source>
        <dbReference type="Proteomes" id="UP000789525"/>
    </source>
</evidence>